<dbReference type="Proteomes" id="UP001595607">
    <property type="component" value="Unassembled WGS sequence"/>
</dbReference>
<dbReference type="PRINTS" id="PR01008">
    <property type="entry name" value="FLGLRINGFLGH"/>
</dbReference>
<dbReference type="Pfam" id="PF02107">
    <property type="entry name" value="FlgH"/>
    <property type="match status" value="1"/>
</dbReference>
<dbReference type="PANTHER" id="PTHR34933">
    <property type="entry name" value="FLAGELLAR L-RING PROTEIN"/>
    <property type="match status" value="1"/>
</dbReference>
<evidence type="ECO:0000256" key="1">
    <source>
        <dbReference type="ARBA" id="ARBA00002591"/>
    </source>
</evidence>
<dbReference type="RefSeq" id="WP_189572977.1">
    <property type="nucleotide sequence ID" value="NZ_BMXU01000001.1"/>
</dbReference>
<comment type="subunit">
    <text evidence="7">The basal body constitutes a major portion of the flagellar organelle and consists of four rings (L,P,S, and M) mounted on a central rod.</text>
</comment>
<comment type="similarity">
    <text evidence="2 7">Belongs to the FlgH family.</text>
</comment>
<keyword evidence="9" id="KW-1185">Reference proteome</keyword>
<comment type="subcellular location">
    <subcellularLocation>
        <location evidence="7">Cell outer membrane</location>
        <topology evidence="7">Lipid-anchor</topology>
    </subcellularLocation>
    <subcellularLocation>
        <location evidence="7">Bacterial flagellum basal body</location>
    </subcellularLocation>
</comment>
<name>A0ABV7M859_9PROT</name>
<keyword evidence="5 7" id="KW-0975">Bacterial flagellum</keyword>
<protein>
    <recommendedName>
        <fullName evidence="7">Flagellar L-ring protein</fullName>
    </recommendedName>
    <alternativeName>
        <fullName evidence="7">Basal body L-ring protein</fullName>
    </alternativeName>
</protein>
<comment type="caution">
    <text evidence="8">The sequence shown here is derived from an EMBL/GenBank/DDBJ whole genome shotgun (WGS) entry which is preliminary data.</text>
</comment>
<dbReference type="PROSITE" id="PS51257">
    <property type="entry name" value="PROKAR_LIPOPROTEIN"/>
    <property type="match status" value="1"/>
</dbReference>
<reference evidence="9" key="1">
    <citation type="journal article" date="2019" name="Int. J. Syst. Evol. Microbiol.">
        <title>The Global Catalogue of Microorganisms (GCM) 10K type strain sequencing project: providing services to taxonomists for standard genome sequencing and annotation.</title>
        <authorList>
            <consortium name="The Broad Institute Genomics Platform"/>
            <consortium name="The Broad Institute Genome Sequencing Center for Infectious Disease"/>
            <person name="Wu L."/>
            <person name="Ma J."/>
        </authorList>
    </citation>
    <scope>NUCLEOTIDE SEQUENCE [LARGE SCALE GENOMIC DNA]</scope>
    <source>
        <strain evidence="9">KCTC 22245</strain>
    </source>
</reference>
<keyword evidence="6 7" id="KW-0998">Cell outer membrane</keyword>
<evidence type="ECO:0000256" key="5">
    <source>
        <dbReference type="ARBA" id="ARBA00023143"/>
    </source>
</evidence>
<evidence type="ECO:0000256" key="7">
    <source>
        <dbReference type="HAMAP-Rule" id="MF_00415"/>
    </source>
</evidence>
<dbReference type="PANTHER" id="PTHR34933:SF1">
    <property type="entry name" value="FLAGELLAR L-RING PROTEIN"/>
    <property type="match status" value="1"/>
</dbReference>
<evidence type="ECO:0000256" key="2">
    <source>
        <dbReference type="ARBA" id="ARBA00006929"/>
    </source>
</evidence>
<gene>
    <name evidence="7" type="primary">flgH</name>
    <name evidence="8" type="ORF">ACFONP_02640</name>
</gene>
<evidence type="ECO:0000313" key="9">
    <source>
        <dbReference type="Proteomes" id="UP001595607"/>
    </source>
</evidence>
<proteinExistence type="inferred from homology"/>
<evidence type="ECO:0000256" key="6">
    <source>
        <dbReference type="ARBA" id="ARBA00023237"/>
    </source>
</evidence>
<accession>A0ABV7M859</accession>
<keyword evidence="8" id="KW-0966">Cell projection</keyword>
<keyword evidence="7" id="KW-0449">Lipoprotein</keyword>
<comment type="function">
    <text evidence="1 7">Assembles around the rod to form the L-ring and probably protects the motor/basal body from shearing forces during rotation.</text>
</comment>
<keyword evidence="8" id="KW-0969">Cilium</keyword>
<evidence type="ECO:0000313" key="8">
    <source>
        <dbReference type="EMBL" id="MFC3301630.1"/>
    </source>
</evidence>
<keyword evidence="8" id="KW-0282">Flagellum</keyword>
<evidence type="ECO:0000256" key="3">
    <source>
        <dbReference type="ARBA" id="ARBA00022729"/>
    </source>
</evidence>
<evidence type="ECO:0000256" key="4">
    <source>
        <dbReference type="ARBA" id="ARBA00023136"/>
    </source>
</evidence>
<dbReference type="HAMAP" id="MF_00415">
    <property type="entry name" value="FlgH"/>
    <property type="match status" value="1"/>
</dbReference>
<dbReference type="EMBL" id="JBHRVA010000002">
    <property type="protein sequence ID" value="MFC3301630.1"/>
    <property type="molecule type" value="Genomic_DNA"/>
</dbReference>
<organism evidence="8 9">
    <name type="scientific">Parvularcula lutaonensis</name>
    <dbReference type="NCBI Taxonomy" id="491923"/>
    <lineage>
        <taxon>Bacteria</taxon>
        <taxon>Pseudomonadati</taxon>
        <taxon>Pseudomonadota</taxon>
        <taxon>Alphaproteobacteria</taxon>
        <taxon>Parvularculales</taxon>
        <taxon>Parvularculaceae</taxon>
        <taxon>Parvularcula</taxon>
    </lineage>
</organism>
<keyword evidence="4 7" id="KW-0472">Membrane</keyword>
<dbReference type="InterPro" id="IPR000527">
    <property type="entry name" value="Flag_Lring"/>
</dbReference>
<keyword evidence="3 7" id="KW-0732">Signal</keyword>
<sequence>MKRFFLASTLLIAACATREPLPAEDRIVLENRPSQDASLWNQDPESLFGNRRAREVGDLLTVLVSIDDEAQILNDTQRNRTNERRFESPAALGLPQWADNALPGGANLNPGVDLVSEERLRGQGNLRRQDRITLRLAARITGRLPNGDLIIEGRQQVQVGSDVRRLMVAGIVRPEDISRENTVQHDRIAEADIRYVGRGPISATGRKGVGNRLLDLIVPF</sequence>